<evidence type="ECO:0000313" key="1">
    <source>
        <dbReference type="EMBL" id="KAJ7524500.1"/>
    </source>
</evidence>
<keyword evidence="2" id="KW-1185">Reference proteome</keyword>
<dbReference type="EMBL" id="CM055108">
    <property type="protein sequence ID" value="KAJ7524500.1"/>
    <property type="molecule type" value="Genomic_DNA"/>
</dbReference>
<evidence type="ECO:0000313" key="2">
    <source>
        <dbReference type="Proteomes" id="UP001162992"/>
    </source>
</evidence>
<name>A0ACC2B430_DIPCM</name>
<accession>A0ACC2B430</accession>
<proteinExistence type="predicted"/>
<protein>
    <submittedName>
        <fullName evidence="1">Uncharacterized protein</fullName>
    </submittedName>
</protein>
<dbReference type="Proteomes" id="UP001162992">
    <property type="component" value="Chromosome 17"/>
</dbReference>
<reference evidence="2" key="1">
    <citation type="journal article" date="2024" name="Proc. Natl. Acad. Sci. U.S.A.">
        <title>Extraordinary preservation of gene collinearity over three hundred million years revealed in homosporous lycophytes.</title>
        <authorList>
            <person name="Li C."/>
            <person name="Wickell D."/>
            <person name="Kuo L.Y."/>
            <person name="Chen X."/>
            <person name="Nie B."/>
            <person name="Liao X."/>
            <person name="Peng D."/>
            <person name="Ji J."/>
            <person name="Jenkins J."/>
            <person name="Williams M."/>
            <person name="Shu S."/>
            <person name="Plott C."/>
            <person name="Barry K."/>
            <person name="Rajasekar S."/>
            <person name="Grimwood J."/>
            <person name="Han X."/>
            <person name="Sun S."/>
            <person name="Hou Z."/>
            <person name="He W."/>
            <person name="Dai G."/>
            <person name="Sun C."/>
            <person name="Schmutz J."/>
            <person name="Leebens-Mack J.H."/>
            <person name="Li F.W."/>
            <person name="Wang L."/>
        </authorList>
    </citation>
    <scope>NUCLEOTIDE SEQUENCE [LARGE SCALE GENOMIC DNA]</scope>
    <source>
        <strain evidence="2">cv. PW_Plant_1</strain>
    </source>
</reference>
<organism evidence="1 2">
    <name type="scientific">Diphasiastrum complanatum</name>
    <name type="common">Issler's clubmoss</name>
    <name type="synonym">Lycopodium complanatum</name>
    <dbReference type="NCBI Taxonomy" id="34168"/>
    <lineage>
        <taxon>Eukaryota</taxon>
        <taxon>Viridiplantae</taxon>
        <taxon>Streptophyta</taxon>
        <taxon>Embryophyta</taxon>
        <taxon>Tracheophyta</taxon>
        <taxon>Lycopodiopsida</taxon>
        <taxon>Lycopodiales</taxon>
        <taxon>Lycopodiaceae</taxon>
        <taxon>Lycopodioideae</taxon>
        <taxon>Diphasiastrum</taxon>
    </lineage>
</organism>
<gene>
    <name evidence="1" type="ORF">O6H91_17G008400</name>
</gene>
<sequence length="372" mass="38280">MPTAPYHAFVATSLIPVPCGDCIARAHVPPVPGAISQGERGLALAPKCTAWVDGRSLGSSARAHANAPGVQVAANDAPVPVRVRALVQRKPRHLPGCSGLLRTARGQYPDGGRHRPRLGRARAPCPTAPGAPPRGTAGVGGHCPSAASAAAASNWARLGPVPGVAQLVLVAMGSEALRGRAAVPLRSAARACKPDAKATLDNLHDLVPSPSRRCRRGTGAPRVRAPVPLARWDLHPWRCTGARCQRWTPRARALAAGAGPLAQDSQSRARFRRWTPGATQPSARAASVGTSRSRATGAGPLAQLGQARARCLNRNPRATQSDARVLPACCKATFTSFTSGAIGANYVPGASNAPAAPGAIVTRIQPAPSSYG</sequence>
<comment type="caution">
    <text evidence="1">The sequence shown here is derived from an EMBL/GenBank/DDBJ whole genome shotgun (WGS) entry which is preliminary data.</text>
</comment>